<protein>
    <submittedName>
        <fullName evidence="3">Uncharacterized protein</fullName>
    </submittedName>
</protein>
<evidence type="ECO:0000313" key="4">
    <source>
        <dbReference type="Proteomes" id="UP000049023"/>
    </source>
</evidence>
<evidence type="ECO:0000256" key="1">
    <source>
        <dbReference type="SAM" id="MobiDB-lite"/>
    </source>
</evidence>
<organism evidence="3 4">
    <name type="scientific">Mycobacterium tuberculosis</name>
    <dbReference type="NCBI Taxonomy" id="1773"/>
    <lineage>
        <taxon>Bacteria</taxon>
        <taxon>Bacillati</taxon>
        <taxon>Actinomycetota</taxon>
        <taxon>Actinomycetes</taxon>
        <taxon>Mycobacteriales</taxon>
        <taxon>Mycobacteriaceae</taxon>
        <taxon>Mycobacterium</taxon>
        <taxon>Mycobacterium tuberculosis complex</taxon>
    </lineage>
</organism>
<sequence length="325" mass="34648">MHVGQQGLDPRRHLSGDRRGTGQRHDKPSAEHVLPQLGLHLRFQRRSIGAVHQAAVDLAVELCEHHVPDARHEAQFCGPHQGEVLEQRRQVALGDEVGGTAVGKRPVEHLTAPDVAHRHEVQRDRGVTARLEPATRLAPEAHHLALAIHGAFGCAGTTRGVNQQRQRVVGAVGNGCGRQRPAAFDQFGKCVDGHRAGQPSSGGFDGLAVGVNLAVVIEYDQPGRGVTGQHFDGVAKIVDAGGDHRRLGLGDDRAQPGDRRTGLQWNRHGAQPDQRDVDGCVVDAVEAQHANPVARPDRGLSAQRGGQCAGAGPQFAVGDGLEPRQ</sequence>
<reference evidence="4 5" key="1">
    <citation type="submission" date="2015-03" db="EMBL/GenBank/DDBJ databases">
        <authorList>
            <consortium name="Pathogen Informatics"/>
        </authorList>
    </citation>
    <scope>NUCLEOTIDE SEQUENCE [LARGE SCALE GENOMIC DNA]</scope>
    <source>
        <strain evidence="2 5">Bir 185</strain>
        <strain evidence="3 4">Bir 187</strain>
    </source>
</reference>
<evidence type="ECO:0000313" key="3">
    <source>
        <dbReference type="EMBL" id="CKR95411.1"/>
    </source>
</evidence>
<dbReference type="Proteomes" id="UP000050164">
    <property type="component" value="Unassembled WGS sequence"/>
</dbReference>
<dbReference type="AlphaFoldDB" id="A0A655A1D9"/>
<dbReference type="EMBL" id="CNFU01000496">
    <property type="protein sequence ID" value="CKR95411.1"/>
    <property type="molecule type" value="Genomic_DNA"/>
</dbReference>
<proteinExistence type="predicted"/>
<dbReference type="EMBL" id="CNFT01000323">
    <property type="protein sequence ID" value="CKR53290.1"/>
    <property type="molecule type" value="Genomic_DNA"/>
</dbReference>
<gene>
    <name evidence="2" type="ORF">ERS027659_01649</name>
    <name evidence="3" type="ORF">ERS027661_02378</name>
</gene>
<feature type="compositionally biased region" description="Basic and acidic residues" evidence="1">
    <location>
        <begin position="9"/>
        <end position="30"/>
    </location>
</feature>
<dbReference type="Proteomes" id="UP000049023">
    <property type="component" value="Unassembled WGS sequence"/>
</dbReference>
<evidence type="ECO:0000313" key="2">
    <source>
        <dbReference type="EMBL" id="CKR53290.1"/>
    </source>
</evidence>
<feature type="region of interest" description="Disordered" evidence="1">
    <location>
        <begin position="1"/>
        <end position="32"/>
    </location>
</feature>
<evidence type="ECO:0000313" key="5">
    <source>
        <dbReference type="Proteomes" id="UP000050164"/>
    </source>
</evidence>
<name>A0A655A1D9_MYCTX</name>
<feature type="region of interest" description="Disordered" evidence="1">
    <location>
        <begin position="289"/>
        <end position="325"/>
    </location>
</feature>
<accession>A0A655A1D9</accession>